<keyword evidence="2" id="KW-1185">Reference proteome</keyword>
<evidence type="ECO:0000313" key="1">
    <source>
        <dbReference type="EMBL" id="KKF00130.2"/>
    </source>
</evidence>
<comment type="caution">
    <text evidence="1">The sequence shown here is derived from an EMBL/GenBank/DDBJ whole genome shotgun (WGS) entry which is preliminary data.</text>
</comment>
<dbReference type="Proteomes" id="UP000034150">
    <property type="component" value="Unassembled WGS sequence"/>
</dbReference>
<sequence>MKFGCSQQDHIVMQVQLSGHPGNNFYRPSSVEKVRGGEVSDWVGDGLDRGPTEKRARAFLCCFVAVAELKVQQAFQRRRYDSDVR</sequence>
<dbReference type="EMBL" id="LAUZ02000080">
    <property type="protein sequence ID" value="KKF00130.2"/>
    <property type="molecule type" value="Genomic_DNA"/>
</dbReference>
<dbReference type="AlphaFoldDB" id="A0A0M2JU74"/>
<organism evidence="1 2">
    <name type="scientific">Mycolicibacterium obuense</name>
    <dbReference type="NCBI Taxonomy" id="1807"/>
    <lineage>
        <taxon>Bacteria</taxon>
        <taxon>Bacillati</taxon>
        <taxon>Actinomycetota</taxon>
        <taxon>Actinomycetes</taxon>
        <taxon>Mycobacteriales</taxon>
        <taxon>Mycobacteriaceae</taxon>
        <taxon>Mycolicibacterium</taxon>
    </lineage>
</organism>
<reference evidence="1 2" key="1">
    <citation type="journal article" date="2015" name="Genome Announc.">
        <title>Draft Genome Sequence of Mycobacterium obuense Strain UC1, Isolated from Patient Sputum.</title>
        <authorList>
            <person name="Greninger A.L."/>
            <person name="Cunningham G."/>
            <person name="Hsu E.D."/>
            <person name="Yu J.M."/>
            <person name="Chiu C.Y."/>
            <person name="Miller S."/>
        </authorList>
    </citation>
    <scope>NUCLEOTIDE SEQUENCE [LARGE SCALE GENOMIC DNA]</scope>
    <source>
        <strain evidence="1 2">UC1</strain>
    </source>
</reference>
<gene>
    <name evidence="1" type="ORF">WN67_20475</name>
</gene>
<evidence type="ECO:0000313" key="2">
    <source>
        <dbReference type="Proteomes" id="UP000034150"/>
    </source>
</evidence>
<protein>
    <submittedName>
        <fullName evidence="1">Uncharacterized protein</fullName>
    </submittedName>
</protein>
<proteinExistence type="predicted"/>
<name>A0A0M2JU74_9MYCO</name>
<accession>A0A0M2JU74</accession>